<organism evidence="1">
    <name type="scientific">marine sediment metagenome</name>
    <dbReference type="NCBI Taxonomy" id="412755"/>
    <lineage>
        <taxon>unclassified sequences</taxon>
        <taxon>metagenomes</taxon>
        <taxon>ecological metagenomes</taxon>
    </lineage>
</organism>
<protein>
    <submittedName>
        <fullName evidence="1">Uncharacterized protein</fullName>
    </submittedName>
</protein>
<dbReference type="AlphaFoldDB" id="A0A0F9IE11"/>
<evidence type="ECO:0000313" key="1">
    <source>
        <dbReference type="EMBL" id="KKM25692.1"/>
    </source>
</evidence>
<name>A0A0F9IE11_9ZZZZ</name>
<reference evidence="1" key="1">
    <citation type="journal article" date="2015" name="Nature">
        <title>Complex archaea that bridge the gap between prokaryotes and eukaryotes.</title>
        <authorList>
            <person name="Spang A."/>
            <person name="Saw J.H."/>
            <person name="Jorgensen S.L."/>
            <person name="Zaremba-Niedzwiedzka K."/>
            <person name="Martijn J."/>
            <person name="Lind A.E."/>
            <person name="van Eijk R."/>
            <person name="Schleper C."/>
            <person name="Guy L."/>
            <person name="Ettema T.J."/>
        </authorList>
    </citation>
    <scope>NUCLEOTIDE SEQUENCE</scope>
</reference>
<sequence length="50" mass="5499">MNAAQALGLAIGLLFYIALRLEERNKRGPPPATAEDVLEEVTLIDDFEDV</sequence>
<gene>
    <name evidence="1" type="ORF">LCGC14_1592370</name>
</gene>
<proteinExistence type="predicted"/>
<dbReference type="EMBL" id="LAZR01012662">
    <property type="protein sequence ID" value="KKM25692.1"/>
    <property type="molecule type" value="Genomic_DNA"/>
</dbReference>
<feature type="non-terminal residue" evidence="1">
    <location>
        <position position="50"/>
    </location>
</feature>
<comment type="caution">
    <text evidence="1">The sequence shown here is derived from an EMBL/GenBank/DDBJ whole genome shotgun (WGS) entry which is preliminary data.</text>
</comment>
<accession>A0A0F9IE11</accession>